<proteinExistence type="predicted"/>
<dbReference type="PATRIC" id="fig|1227262.3.peg.464"/>
<feature type="region of interest" description="Disordered" evidence="1">
    <location>
        <begin position="1"/>
        <end position="28"/>
    </location>
</feature>
<dbReference type="Proteomes" id="UP000016498">
    <property type="component" value="Unassembled WGS sequence"/>
</dbReference>
<dbReference type="AlphaFoldDB" id="U1QI39"/>
<dbReference type="HOGENOM" id="CLU_2893739_0_0_11"/>
<dbReference type="OrthoDB" id="2736385at2"/>
<feature type="compositionally biased region" description="Polar residues" evidence="1">
    <location>
        <begin position="14"/>
        <end position="24"/>
    </location>
</feature>
<reference evidence="2 3" key="1">
    <citation type="submission" date="2013-06" db="EMBL/GenBank/DDBJ databases">
        <authorList>
            <person name="Weinstock G."/>
            <person name="Sodergren E."/>
            <person name="Lobos E.A."/>
            <person name="Fulton L."/>
            <person name="Fulton R."/>
            <person name="Courtney L."/>
            <person name="Fronick C."/>
            <person name="O'Laughlin M."/>
            <person name="Godfrey J."/>
            <person name="Wilson R.M."/>
            <person name="Miner T."/>
            <person name="Farmer C."/>
            <person name="Delehaunty K."/>
            <person name="Cordes M."/>
            <person name="Minx P."/>
            <person name="Tomlinson C."/>
            <person name="Chen J."/>
            <person name="Wollam A."/>
            <person name="Pepin K.H."/>
            <person name="Bhonagiri V."/>
            <person name="Zhang X."/>
            <person name="Warren W."/>
            <person name="Mitreva M."/>
            <person name="Mardis E.R."/>
            <person name="Wilson R.K."/>
        </authorList>
    </citation>
    <scope>NUCLEOTIDE SEQUENCE [LARGE SCALE GENOMIC DNA]</scope>
    <source>
        <strain evidence="2 3">F0510</strain>
    </source>
</reference>
<comment type="caution">
    <text evidence="2">The sequence shown here is derived from an EMBL/GenBank/DDBJ whole genome shotgun (WGS) entry which is preliminary data.</text>
</comment>
<gene>
    <name evidence="2" type="ORF">HMPREF1549_00588</name>
</gene>
<organism evidence="2 3">
    <name type="scientific">Actinomyces johnsonii F0510</name>
    <dbReference type="NCBI Taxonomy" id="1227262"/>
    <lineage>
        <taxon>Bacteria</taxon>
        <taxon>Bacillati</taxon>
        <taxon>Actinomycetota</taxon>
        <taxon>Actinomycetes</taxon>
        <taxon>Actinomycetales</taxon>
        <taxon>Actinomycetaceae</taxon>
        <taxon>Actinomyces</taxon>
    </lineage>
</organism>
<name>U1QI39_9ACTO</name>
<evidence type="ECO:0000313" key="3">
    <source>
        <dbReference type="Proteomes" id="UP000016498"/>
    </source>
</evidence>
<dbReference type="RefSeq" id="WP_021605326.1">
    <property type="nucleotide sequence ID" value="NZ_KE951576.1"/>
</dbReference>
<feature type="compositionally biased region" description="Low complexity" evidence="1">
    <location>
        <begin position="1"/>
        <end position="13"/>
    </location>
</feature>
<evidence type="ECO:0000313" key="2">
    <source>
        <dbReference type="EMBL" id="ERH21534.1"/>
    </source>
</evidence>
<protein>
    <submittedName>
        <fullName evidence="2">Uncharacterized protein</fullName>
    </submittedName>
</protein>
<evidence type="ECO:0000256" key="1">
    <source>
        <dbReference type="SAM" id="MobiDB-lite"/>
    </source>
</evidence>
<sequence length="62" mass="6823">MSTTSVSSTATSSWEQVRQESLASMTEAEQVEYDTAGIEAEPRLQLAELVDNAPRSMTRTED</sequence>
<accession>U1QI39</accession>
<dbReference type="EMBL" id="AWSD01000061">
    <property type="protein sequence ID" value="ERH21534.1"/>
    <property type="molecule type" value="Genomic_DNA"/>
</dbReference>